<dbReference type="FunFam" id="3.30.890.10:FF:000002">
    <property type="entry name" value="Bromodomain adjacent to zinc finger domain protein 2B"/>
    <property type="match status" value="1"/>
</dbReference>
<feature type="compositionally biased region" description="Polar residues" evidence="12">
    <location>
        <begin position="393"/>
        <end position="402"/>
    </location>
</feature>
<dbReference type="GO" id="GO:0005634">
    <property type="term" value="C:nucleus"/>
    <property type="evidence" value="ECO:0007669"/>
    <property type="project" value="UniProtKB-SubCell"/>
</dbReference>
<feature type="compositionally biased region" description="Polar residues" evidence="12">
    <location>
        <begin position="203"/>
        <end position="231"/>
    </location>
</feature>
<dbReference type="InterPro" id="IPR001739">
    <property type="entry name" value="Methyl_CpG_DNA-bd"/>
</dbReference>
<evidence type="ECO:0000256" key="2">
    <source>
        <dbReference type="ARBA" id="ARBA00007444"/>
    </source>
</evidence>
<dbReference type="Gene3D" id="3.30.890.10">
    <property type="entry name" value="Methyl-cpg-binding Protein 2, Chain A"/>
    <property type="match status" value="1"/>
</dbReference>
<keyword evidence="11" id="KW-0539">Nucleus</keyword>
<organism evidence="15 16">
    <name type="scientific">Sander lucioperca</name>
    <name type="common">Pike-perch</name>
    <name type="synonym">Perca lucioperca</name>
    <dbReference type="NCBI Taxonomy" id="283035"/>
    <lineage>
        <taxon>Eukaryota</taxon>
        <taxon>Metazoa</taxon>
        <taxon>Chordata</taxon>
        <taxon>Craniata</taxon>
        <taxon>Vertebrata</taxon>
        <taxon>Euteleostomi</taxon>
        <taxon>Actinopterygii</taxon>
        <taxon>Neopterygii</taxon>
        <taxon>Teleostei</taxon>
        <taxon>Neoteleostei</taxon>
        <taxon>Acanthomorphata</taxon>
        <taxon>Eupercaria</taxon>
        <taxon>Perciformes</taxon>
        <taxon>Percoidei</taxon>
        <taxon>Percidae</taxon>
        <taxon>Luciopercinae</taxon>
        <taxon>Sander</taxon>
    </lineage>
</organism>
<feature type="compositionally biased region" description="Basic and acidic residues" evidence="12">
    <location>
        <begin position="540"/>
        <end position="558"/>
    </location>
</feature>
<sequence>MSGSSNGFPLVSRPAFGLYTSSSGCPEFGGLGSLGLSALAAHSQFGTFPDWWRPSEAHTRGAAAFFPPLLGLHPVFASTFKSHDPIQLQSRTSGKKKASSCLRSYMLPLETSSMSGSQSGSLSDSSSSDGEVSSSDPDDMEEEEEDNDEDEDDQSNASEDSDSEKDSQVKRKVKVNNTSESKKKRPCTADGNTTQDSHRDTVPLTSQYRLQSSSHPAGLSQSAARFLQSSRTAEEEGQQHISVIQATGLAAGNSPLAASRRESSPLPSSTPKHLHPSTSPKHFSHLSSPQHSPPKPHALCSPSKPLSLCFSPKPLSLSSISRPPTLLASQKPPQNLHKSKFLMPSLKHTQLVDGIKENSGNLMDERSLHLNSFKLKQPHHSKDSLKPAFSLRPKTSSSSLLTQHKHSSDTLSSLSLPHSNDTNLFLNHHLNGVIHSAVQDAPLALITKPRSQSSTPSSKTMKTNTPKSLHTGKSLSKTNSSYPPVDSVRGSESDIHSSRDSDDSLGNDFDDEDDIEDEDSGSSLSESGSNLDSDSDGSEDDMKERGETEADSDAERTPMKLAKASSLNLSANCSLLNLKIVKPPSLPSSLLTPTTVTSSGALSNHSTLSPPFKFATLPGSGKRRRVTDERVLRLPLEFGWQRETRIRTVAGRLQGEVAYFAPCGKKLRQYPDVMKYLLRNGITDISRDNFSFSTKIKVGDFYEAREGPEGLQWFLLAEEEIAPSIIAMDGRRSHCTQSKRQQIGDGTGARQWNSHPLNIGENNFQDVSDAKLLRKLEAQEIARQAAQIKMMRKIEKQAMAQAAKEARKQQAMMAAEERRKKREQIKFLKQQEKIKRIQQIRMEKELRAQHILEVKRKKKEEAANAKILEAEKRNKERERRRQHMMLIKAVEARKKAEEKERLKKEKKDEKRLNKERKLELRRLELEKAKELKKPNEDMCLADHKPLPEWSRIPGLVLPGSTFSDCLMVLQFLRSFGKVLRLDINPNMLNLSDLQEGLLNTGDSLGKVQDLLVSMLSAAVCDPGIPAGHKNKTALGDHLTNVGINRDNVSEILQIYMEGHCEQTELAALALSLRTKAFQAHSPPQKASMLAFLVNELCCSKAVIRLRSIHSKKTGKRDSSVGGENSHSLIIPTARNKCKRKEGDSEEEEDEDDDSEDQGDDDDDEEEESVGKKGKKAEMCEEEVSDIHDSFIVANGLNQGLFSRSTGLPLMTSFHLGRQCTLSQHGGARETD</sequence>
<evidence type="ECO:0000256" key="11">
    <source>
        <dbReference type="ARBA" id="ARBA00023242"/>
    </source>
</evidence>
<dbReference type="GO" id="GO:0003677">
    <property type="term" value="F:DNA binding"/>
    <property type="evidence" value="ECO:0007669"/>
    <property type="project" value="UniProtKB-KW"/>
</dbReference>
<dbReference type="PROSITE" id="PS50982">
    <property type="entry name" value="MBD"/>
    <property type="match status" value="1"/>
</dbReference>
<dbReference type="Pfam" id="PF02791">
    <property type="entry name" value="DDT"/>
    <property type="match status" value="1"/>
</dbReference>
<feature type="compositionally biased region" description="Low complexity" evidence="12">
    <location>
        <begin position="521"/>
        <end position="532"/>
    </location>
</feature>
<dbReference type="SUPFAM" id="SSF54171">
    <property type="entry name" value="DNA-binding domain"/>
    <property type="match status" value="1"/>
</dbReference>
<keyword evidence="6" id="KW-0805">Transcription regulation</keyword>
<feature type="region of interest" description="Disordered" evidence="12">
    <location>
        <begin position="448"/>
        <end position="558"/>
    </location>
</feature>
<evidence type="ECO:0000256" key="6">
    <source>
        <dbReference type="ARBA" id="ARBA00023015"/>
    </source>
</evidence>
<evidence type="ECO:0000256" key="9">
    <source>
        <dbReference type="ARBA" id="ARBA00023125"/>
    </source>
</evidence>
<dbReference type="PROSITE" id="PS50827">
    <property type="entry name" value="DDT"/>
    <property type="match status" value="1"/>
</dbReference>
<keyword evidence="10" id="KW-0804">Transcription</keyword>
<evidence type="ECO:0000256" key="12">
    <source>
        <dbReference type="SAM" id="MobiDB-lite"/>
    </source>
</evidence>
<keyword evidence="4" id="KW-0863">Zinc-finger</keyword>
<dbReference type="InterPro" id="IPR016177">
    <property type="entry name" value="DNA-bd_dom_sf"/>
</dbReference>
<reference evidence="15" key="1">
    <citation type="submission" date="2025-08" db="UniProtKB">
        <authorList>
            <consortium name="Ensembl"/>
        </authorList>
    </citation>
    <scope>IDENTIFICATION</scope>
</reference>
<name>A0A8D0A4K2_SANLU</name>
<evidence type="ECO:0000256" key="3">
    <source>
        <dbReference type="ARBA" id="ARBA00022723"/>
    </source>
</evidence>
<dbReference type="PANTHER" id="PTHR45915">
    <property type="entry name" value="TRANSCRIPTION INTERMEDIARY FACTOR"/>
    <property type="match status" value="1"/>
</dbReference>
<protein>
    <submittedName>
        <fullName evidence="15">Bromodomain adjacent to zinc finger domain 2B</fullName>
    </submittedName>
</protein>
<evidence type="ECO:0000256" key="5">
    <source>
        <dbReference type="ARBA" id="ARBA00022833"/>
    </source>
</evidence>
<feature type="region of interest" description="Disordered" evidence="12">
    <location>
        <begin position="892"/>
        <end position="913"/>
    </location>
</feature>
<feature type="compositionally biased region" description="Polar residues" evidence="12">
    <location>
        <begin position="265"/>
        <end position="290"/>
    </location>
</feature>
<dbReference type="SMART" id="SM00391">
    <property type="entry name" value="MBD"/>
    <property type="match status" value="1"/>
</dbReference>
<proteinExistence type="inferred from homology"/>
<feature type="compositionally biased region" description="Basic and acidic residues" evidence="12">
    <location>
        <begin position="489"/>
        <end position="502"/>
    </location>
</feature>
<feature type="compositionally biased region" description="Acidic residues" evidence="12">
    <location>
        <begin position="503"/>
        <end position="520"/>
    </location>
</feature>
<dbReference type="InterPro" id="IPR018501">
    <property type="entry name" value="DDT_dom"/>
</dbReference>
<dbReference type="Pfam" id="PF01429">
    <property type="entry name" value="MBD"/>
    <property type="match status" value="1"/>
</dbReference>
<dbReference type="CDD" id="cd01397">
    <property type="entry name" value="HAT_MBD"/>
    <property type="match status" value="1"/>
</dbReference>
<keyword evidence="9" id="KW-0238">DNA-binding</keyword>
<keyword evidence="8" id="KW-0103">Bromodomain</keyword>
<evidence type="ECO:0000259" key="13">
    <source>
        <dbReference type="PROSITE" id="PS50827"/>
    </source>
</evidence>
<feature type="compositionally biased region" description="Acidic residues" evidence="12">
    <location>
        <begin position="136"/>
        <end position="163"/>
    </location>
</feature>
<evidence type="ECO:0000313" key="15">
    <source>
        <dbReference type="Ensembl" id="ENSSLUP00000046778.1"/>
    </source>
</evidence>
<dbReference type="AlphaFoldDB" id="A0A8D0A4K2"/>
<keyword evidence="5" id="KW-0862">Zinc</keyword>
<keyword evidence="7" id="KW-0175">Coiled coil</keyword>
<accession>A0A8D0A4K2</accession>
<gene>
    <name evidence="15" type="primary">LOC116049172</name>
</gene>
<evidence type="ECO:0000256" key="10">
    <source>
        <dbReference type="ARBA" id="ARBA00023163"/>
    </source>
</evidence>
<feature type="domain" description="MBD" evidence="14">
    <location>
        <begin position="626"/>
        <end position="697"/>
    </location>
</feature>
<dbReference type="GeneTree" id="ENSGT00940000155359"/>
<reference evidence="15" key="2">
    <citation type="submission" date="2025-09" db="UniProtKB">
        <authorList>
            <consortium name="Ensembl"/>
        </authorList>
    </citation>
    <scope>IDENTIFICATION</scope>
</reference>
<dbReference type="SMART" id="SM00571">
    <property type="entry name" value="DDT"/>
    <property type="match status" value="1"/>
</dbReference>
<dbReference type="GO" id="GO:0008270">
    <property type="term" value="F:zinc ion binding"/>
    <property type="evidence" value="ECO:0007669"/>
    <property type="project" value="UniProtKB-KW"/>
</dbReference>
<keyword evidence="3" id="KW-0479">Metal-binding</keyword>
<dbReference type="GO" id="GO:0000785">
    <property type="term" value="C:chromatin"/>
    <property type="evidence" value="ECO:0007669"/>
    <property type="project" value="TreeGrafter"/>
</dbReference>
<dbReference type="Proteomes" id="UP000694568">
    <property type="component" value="Unplaced"/>
</dbReference>
<evidence type="ECO:0000256" key="8">
    <source>
        <dbReference type="ARBA" id="ARBA00023117"/>
    </source>
</evidence>
<evidence type="ECO:0000256" key="7">
    <source>
        <dbReference type="ARBA" id="ARBA00023054"/>
    </source>
</evidence>
<feature type="compositionally biased region" description="Polar residues" evidence="12">
    <location>
        <begin position="449"/>
        <end position="482"/>
    </location>
</feature>
<feature type="region of interest" description="Disordered" evidence="12">
    <location>
        <begin position="375"/>
        <end position="404"/>
    </location>
</feature>
<feature type="domain" description="DDT" evidence="13">
    <location>
        <begin position="959"/>
        <end position="1024"/>
    </location>
</feature>
<feature type="region of interest" description="Disordered" evidence="12">
    <location>
        <begin position="1112"/>
        <end position="1177"/>
    </location>
</feature>
<evidence type="ECO:0000256" key="1">
    <source>
        <dbReference type="ARBA" id="ARBA00004123"/>
    </source>
</evidence>
<keyword evidence="16" id="KW-1185">Reference proteome</keyword>
<dbReference type="Ensembl" id="ENSSLUT00000048217.1">
    <property type="protein sequence ID" value="ENSSLUP00000046778.1"/>
    <property type="gene ID" value="ENSSLUG00000020242.1"/>
</dbReference>
<comment type="similarity">
    <text evidence="2">Belongs to the WAL family.</text>
</comment>
<evidence type="ECO:0000313" key="16">
    <source>
        <dbReference type="Proteomes" id="UP000694568"/>
    </source>
</evidence>
<evidence type="ECO:0000256" key="4">
    <source>
        <dbReference type="ARBA" id="ARBA00022771"/>
    </source>
</evidence>
<feature type="compositionally biased region" description="Low complexity" evidence="12">
    <location>
        <begin position="112"/>
        <end position="135"/>
    </location>
</feature>
<comment type="subcellular location">
    <subcellularLocation>
        <location evidence="1">Nucleus</location>
    </subcellularLocation>
</comment>
<feature type="compositionally biased region" description="Acidic residues" evidence="12">
    <location>
        <begin position="1143"/>
        <end position="1167"/>
    </location>
</feature>
<evidence type="ECO:0000259" key="14">
    <source>
        <dbReference type="PROSITE" id="PS50982"/>
    </source>
</evidence>
<dbReference type="PANTHER" id="PTHR45915:SF1">
    <property type="entry name" value="BROMODOMAIN ADJACENT TO ZINC FINGER DOMAIN PROTEIN 2B"/>
    <property type="match status" value="1"/>
</dbReference>
<feature type="region of interest" description="Disordered" evidence="12">
    <location>
        <begin position="109"/>
        <end position="300"/>
    </location>
</feature>